<dbReference type="EMBL" id="LNIX01000010">
    <property type="protein sequence ID" value="OXA49699.1"/>
    <property type="molecule type" value="Genomic_DNA"/>
</dbReference>
<evidence type="ECO:0000256" key="1">
    <source>
        <dbReference type="ARBA" id="ARBA00004123"/>
    </source>
</evidence>
<dbReference type="SUPFAM" id="SSF53098">
    <property type="entry name" value="Ribonuclease H-like"/>
    <property type="match status" value="1"/>
</dbReference>
<feature type="compositionally biased region" description="Basic and acidic residues" evidence="6">
    <location>
        <begin position="1"/>
        <end position="23"/>
    </location>
</feature>
<dbReference type="Proteomes" id="UP000198287">
    <property type="component" value="Unassembled WGS sequence"/>
</dbReference>
<comment type="subcellular location">
    <subcellularLocation>
        <location evidence="1">Nucleus</location>
    </subcellularLocation>
</comment>
<gene>
    <name evidence="8" type="ORF">Fcan01_16058</name>
</gene>
<feature type="region of interest" description="Disordered" evidence="6">
    <location>
        <begin position="1"/>
        <end position="33"/>
    </location>
</feature>
<dbReference type="Pfam" id="PF05699">
    <property type="entry name" value="Dimer_Tnp_hAT"/>
    <property type="match status" value="1"/>
</dbReference>
<accession>A0A226DWU6</accession>
<protein>
    <submittedName>
        <fullName evidence="8">Zinc finger BED domain-containing protein 4</fullName>
    </submittedName>
</protein>
<dbReference type="InterPro" id="IPR008906">
    <property type="entry name" value="HATC_C_dom"/>
</dbReference>
<keyword evidence="3" id="KW-0863">Zinc-finger</keyword>
<dbReference type="OrthoDB" id="1607513at2759"/>
<evidence type="ECO:0000256" key="5">
    <source>
        <dbReference type="ARBA" id="ARBA00023242"/>
    </source>
</evidence>
<name>A0A226DWU6_FOLCA</name>
<reference evidence="8 9" key="1">
    <citation type="submission" date="2015-12" db="EMBL/GenBank/DDBJ databases">
        <title>The genome of Folsomia candida.</title>
        <authorList>
            <person name="Faddeeva A."/>
            <person name="Derks M.F."/>
            <person name="Anvar Y."/>
            <person name="Smit S."/>
            <person name="Van Straalen N."/>
            <person name="Roelofs D."/>
        </authorList>
    </citation>
    <scope>NUCLEOTIDE SEQUENCE [LARGE SCALE GENOMIC DNA]</scope>
    <source>
        <strain evidence="8 9">VU population</strain>
        <tissue evidence="8">Whole body</tissue>
    </source>
</reference>
<evidence type="ECO:0000256" key="2">
    <source>
        <dbReference type="ARBA" id="ARBA00022723"/>
    </source>
</evidence>
<comment type="caution">
    <text evidence="8">The sequence shown here is derived from an EMBL/GenBank/DDBJ whole genome shotgun (WGS) entry which is preliminary data.</text>
</comment>
<evidence type="ECO:0000256" key="6">
    <source>
        <dbReference type="SAM" id="MobiDB-lite"/>
    </source>
</evidence>
<keyword evidence="9" id="KW-1185">Reference proteome</keyword>
<dbReference type="GO" id="GO:0008270">
    <property type="term" value="F:zinc ion binding"/>
    <property type="evidence" value="ECO:0007669"/>
    <property type="project" value="UniProtKB-KW"/>
</dbReference>
<feature type="domain" description="HAT C-terminal dimerisation" evidence="7">
    <location>
        <begin position="625"/>
        <end position="666"/>
    </location>
</feature>
<evidence type="ECO:0000256" key="4">
    <source>
        <dbReference type="ARBA" id="ARBA00022833"/>
    </source>
</evidence>
<dbReference type="InterPro" id="IPR012337">
    <property type="entry name" value="RNaseH-like_sf"/>
</dbReference>
<dbReference type="InterPro" id="IPR052035">
    <property type="entry name" value="ZnF_BED_domain_contain"/>
</dbReference>
<dbReference type="SUPFAM" id="SSF140996">
    <property type="entry name" value="Hermes dimerisation domain"/>
    <property type="match status" value="1"/>
</dbReference>
<dbReference type="PANTHER" id="PTHR46481">
    <property type="entry name" value="ZINC FINGER BED DOMAIN-CONTAINING PROTEIN 4"/>
    <property type="match status" value="1"/>
</dbReference>
<evidence type="ECO:0000256" key="3">
    <source>
        <dbReference type="ARBA" id="ARBA00022771"/>
    </source>
</evidence>
<dbReference type="PANTHER" id="PTHR46481:SF10">
    <property type="entry name" value="ZINC FINGER BED DOMAIN-CONTAINING PROTEIN 39"/>
    <property type="match status" value="1"/>
</dbReference>
<evidence type="ECO:0000313" key="8">
    <source>
        <dbReference type="EMBL" id="OXA49699.1"/>
    </source>
</evidence>
<keyword evidence="2" id="KW-0479">Metal-binding</keyword>
<proteinExistence type="predicted"/>
<dbReference type="AlphaFoldDB" id="A0A226DWU6"/>
<keyword evidence="5" id="KW-0539">Nucleus</keyword>
<sequence>MECQRVSEVEDKRDEPDVTDKKGKSAKRPKLEVTYQDPSYSIPKEFEQYFTYICTVEGGDGDEFDRSKDGIRGKCAKCDKPVMISSGNYYNWRRHLKMHGVTAESVTKGSKPNQIQTLDKFVVKTNNKLSFNDKKQQQFLTYLVDMASVDGLPLQFVEGLGFRSLMNFIGPEFRIPSRKTVLNKLGNGVDGIFPSLENEILDLPPRSLHASFDIWTSCSLENRFLGEWKLVTRTLGFKQMIGSHTGTAIREAFKSLIIERGIPEDRLGFIMADNAANICKAFNFDDEIVDPWQIFVKLGDIDNGVRLSDPTDSETEAGSQEVVAEIEIQAEEAEDVEIFDLTNDFVAHDVEIDLKGVKRLRSLAHTVQLAINDAIKQDDQVKQIVRYMNSIIRIFRKSNLMSDELASKTKNQVVPIGQTRWNSILFAAERLLEEDVFIAVQQALIEAKNKSQRVTIPDPPSVHQKALISEMVGYLKPLQILTDRFQGNAVMSSRVIMTIRKAVYDISQSSPKELLSFKKLLLTNMESRFNSVMKQEAYILASLLDPRVKTKPFRMILPFAPTLTEDEAKGLLKIKLTELLPEICEEDPVPSTSSEISLHQNSCDDDMDFMNVCSTTPTTSTQDEMSYINEPCIGKDDDPLVWWSHNAVRFPKLSILARQFLSIPTS</sequence>
<dbReference type="GO" id="GO:0005634">
    <property type="term" value="C:nucleus"/>
    <property type="evidence" value="ECO:0007669"/>
    <property type="project" value="UniProtKB-SubCell"/>
</dbReference>
<dbReference type="GO" id="GO:0046983">
    <property type="term" value="F:protein dimerization activity"/>
    <property type="evidence" value="ECO:0007669"/>
    <property type="project" value="InterPro"/>
</dbReference>
<keyword evidence="4" id="KW-0862">Zinc</keyword>
<evidence type="ECO:0000259" key="7">
    <source>
        <dbReference type="Pfam" id="PF05699"/>
    </source>
</evidence>
<organism evidence="8 9">
    <name type="scientific">Folsomia candida</name>
    <name type="common">Springtail</name>
    <dbReference type="NCBI Taxonomy" id="158441"/>
    <lineage>
        <taxon>Eukaryota</taxon>
        <taxon>Metazoa</taxon>
        <taxon>Ecdysozoa</taxon>
        <taxon>Arthropoda</taxon>
        <taxon>Hexapoda</taxon>
        <taxon>Collembola</taxon>
        <taxon>Entomobryomorpha</taxon>
        <taxon>Isotomoidea</taxon>
        <taxon>Isotomidae</taxon>
        <taxon>Proisotominae</taxon>
        <taxon>Folsomia</taxon>
    </lineage>
</organism>
<evidence type="ECO:0000313" key="9">
    <source>
        <dbReference type="Proteomes" id="UP000198287"/>
    </source>
</evidence>